<sequence length="181" mass="19857">MDILSLFKKNHFSYINSIIFFFKIAQSTITIANSLSSQSSSSSLPSPLKSNEKSGPEFLVEPPSSVIFLNDTGSVITCSAKGIPAPTITWTRADGTPLIQIPGLRQIRKDLLTTQLVYLPFSATSYRQDVHSGIVRCVATNQVGSIQSQDVNIRAMQHEIVINVANMTEFYSSNNNNNNNS</sequence>
<feature type="region of interest" description="Disordered" evidence="1">
    <location>
        <begin position="37"/>
        <end position="56"/>
    </location>
</feature>
<evidence type="ECO:0000313" key="3">
    <source>
        <dbReference type="EMBL" id="KAH9415928.1"/>
    </source>
</evidence>
<dbReference type="Gene3D" id="2.60.40.10">
    <property type="entry name" value="Immunoglobulins"/>
    <property type="match status" value="1"/>
</dbReference>
<dbReference type="InterPro" id="IPR036179">
    <property type="entry name" value="Ig-like_dom_sf"/>
</dbReference>
<evidence type="ECO:0000313" key="4">
    <source>
        <dbReference type="Proteomes" id="UP000887458"/>
    </source>
</evidence>
<dbReference type="Proteomes" id="UP000887458">
    <property type="component" value="Unassembled WGS sequence"/>
</dbReference>
<dbReference type="InterPro" id="IPR007110">
    <property type="entry name" value="Ig-like_dom"/>
</dbReference>
<dbReference type="InterPro" id="IPR013783">
    <property type="entry name" value="Ig-like_fold"/>
</dbReference>
<proteinExistence type="predicted"/>
<feature type="compositionally biased region" description="Low complexity" evidence="1">
    <location>
        <begin position="37"/>
        <end position="49"/>
    </location>
</feature>
<dbReference type="PROSITE" id="PS50835">
    <property type="entry name" value="IG_LIKE"/>
    <property type="match status" value="1"/>
</dbReference>
<feature type="non-terminal residue" evidence="3">
    <location>
        <position position="181"/>
    </location>
</feature>
<name>A0ABQ8J042_DERPT</name>
<evidence type="ECO:0000259" key="2">
    <source>
        <dbReference type="PROSITE" id="PS50835"/>
    </source>
</evidence>
<organism evidence="3 4">
    <name type="scientific">Dermatophagoides pteronyssinus</name>
    <name type="common">European house dust mite</name>
    <dbReference type="NCBI Taxonomy" id="6956"/>
    <lineage>
        <taxon>Eukaryota</taxon>
        <taxon>Metazoa</taxon>
        <taxon>Ecdysozoa</taxon>
        <taxon>Arthropoda</taxon>
        <taxon>Chelicerata</taxon>
        <taxon>Arachnida</taxon>
        <taxon>Acari</taxon>
        <taxon>Acariformes</taxon>
        <taxon>Sarcoptiformes</taxon>
        <taxon>Astigmata</taxon>
        <taxon>Psoroptidia</taxon>
        <taxon>Analgoidea</taxon>
        <taxon>Pyroglyphidae</taxon>
        <taxon>Dermatophagoidinae</taxon>
        <taxon>Dermatophagoides</taxon>
    </lineage>
</organism>
<feature type="domain" description="Ig-like" evidence="2">
    <location>
        <begin position="56"/>
        <end position="152"/>
    </location>
</feature>
<dbReference type="SUPFAM" id="SSF48726">
    <property type="entry name" value="Immunoglobulin"/>
    <property type="match status" value="1"/>
</dbReference>
<accession>A0ABQ8J042</accession>
<dbReference type="EMBL" id="NJHN03000095">
    <property type="protein sequence ID" value="KAH9415928.1"/>
    <property type="molecule type" value="Genomic_DNA"/>
</dbReference>
<dbReference type="Pfam" id="PF13927">
    <property type="entry name" value="Ig_3"/>
    <property type="match status" value="1"/>
</dbReference>
<reference evidence="3 4" key="2">
    <citation type="journal article" date="2022" name="Mol. Biol. Evol.">
        <title>Comparative Genomics Reveals Insights into the Divergent Evolution of Astigmatic Mites and Household Pest Adaptations.</title>
        <authorList>
            <person name="Xiong Q."/>
            <person name="Wan A.T."/>
            <person name="Liu X."/>
            <person name="Fung C.S."/>
            <person name="Xiao X."/>
            <person name="Malainual N."/>
            <person name="Hou J."/>
            <person name="Wang L."/>
            <person name="Wang M."/>
            <person name="Yang K.Y."/>
            <person name="Cui Y."/>
            <person name="Leung E.L."/>
            <person name="Nong W."/>
            <person name="Shin S.K."/>
            <person name="Au S.W."/>
            <person name="Jeong K.Y."/>
            <person name="Chew F.T."/>
            <person name="Hui J.H."/>
            <person name="Leung T.F."/>
            <person name="Tungtrongchitr A."/>
            <person name="Zhong N."/>
            <person name="Liu Z."/>
            <person name="Tsui S.K."/>
        </authorList>
    </citation>
    <scope>NUCLEOTIDE SEQUENCE [LARGE SCALE GENOMIC DNA]</scope>
    <source>
        <strain evidence="3">Derp</strain>
    </source>
</reference>
<keyword evidence="4" id="KW-1185">Reference proteome</keyword>
<protein>
    <recommendedName>
        <fullName evidence="2">Ig-like domain-containing protein</fullName>
    </recommendedName>
</protein>
<evidence type="ECO:0000256" key="1">
    <source>
        <dbReference type="SAM" id="MobiDB-lite"/>
    </source>
</evidence>
<gene>
    <name evidence="3" type="ORF">DERP_000422</name>
</gene>
<reference evidence="3 4" key="1">
    <citation type="journal article" date="2018" name="J. Allergy Clin. Immunol.">
        <title>High-quality assembly of Dermatophagoides pteronyssinus genome and transcriptome reveals a wide range of novel allergens.</title>
        <authorList>
            <person name="Liu X.Y."/>
            <person name="Yang K.Y."/>
            <person name="Wang M.Q."/>
            <person name="Kwok J.S."/>
            <person name="Zeng X."/>
            <person name="Yang Z."/>
            <person name="Xiao X.J."/>
            <person name="Lau C.P."/>
            <person name="Li Y."/>
            <person name="Huang Z.M."/>
            <person name="Ba J.G."/>
            <person name="Yim A.K."/>
            <person name="Ouyang C.Y."/>
            <person name="Ngai S.M."/>
            <person name="Chan T.F."/>
            <person name="Leung E.L."/>
            <person name="Liu L."/>
            <person name="Liu Z.G."/>
            <person name="Tsui S.K."/>
        </authorList>
    </citation>
    <scope>NUCLEOTIDE SEQUENCE [LARGE SCALE GENOMIC DNA]</scope>
    <source>
        <strain evidence="3">Derp</strain>
    </source>
</reference>
<comment type="caution">
    <text evidence="3">The sequence shown here is derived from an EMBL/GenBank/DDBJ whole genome shotgun (WGS) entry which is preliminary data.</text>
</comment>